<evidence type="ECO:0000313" key="2">
    <source>
        <dbReference type="Proteomes" id="UP000625568"/>
    </source>
</evidence>
<dbReference type="GeneID" id="93128623"/>
<name>A0A892I8G6_9BURK</name>
<evidence type="ECO:0000313" key="1">
    <source>
        <dbReference type="EMBL" id="QRO77771.1"/>
    </source>
</evidence>
<reference evidence="1 2" key="1">
    <citation type="submission" date="2021-02" db="EMBL/GenBank/DDBJ databases">
        <title>FDA dAtabase for Regulatory Grade micrObial Sequences (FDA-ARGOS): Supporting development and validation of Infectious Disease Dx tests.</title>
        <authorList>
            <person name="Minogue T."/>
            <person name="Wolcott M."/>
            <person name="Wasieloski L."/>
            <person name="Aguilar W."/>
            <person name="Moore D."/>
            <person name="Jaissle J."/>
            <person name="Tallon L."/>
            <person name="Sadzewicz L."/>
            <person name="Zhao X."/>
            <person name="Boylan J."/>
            <person name="Ott S."/>
            <person name="Bowen H."/>
            <person name="Vavikolanu K."/>
            <person name="Mehta A."/>
            <person name="Aluvathingal J."/>
            <person name="Nadendla S."/>
            <person name="Yan Y."/>
            <person name="Sichtig H."/>
        </authorList>
    </citation>
    <scope>NUCLEOTIDE SEQUENCE [LARGE SCALE GENOMIC DNA]</scope>
    <source>
        <strain evidence="1 2">FDAARGOS_1272</strain>
    </source>
</reference>
<sequence length="59" mass="6589">MSYTGARNYAHQAETEAKNRNEGAAIAALAQAIAALSRAIEEDMRKVRHDLSYIQSRIR</sequence>
<keyword evidence="2" id="KW-1185">Reference proteome</keyword>
<dbReference type="RefSeq" id="WP_123806822.1">
    <property type="nucleotide sequence ID" value="NZ_CABVPR010000014.1"/>
</dbReference>
<dbReference type="Proteomes" id="UP000625568">
    <property type="component" value="Chromosome 1"/>
</dbReference>
<accession>A0A892I8G6</accession>
<dbReference type="EMBL" id="CP069482">
    <property type="protein sequence ID" value="QRO77771.1"/>
    <property type="molecule type" value="Genomic_DNA"/>
</dbReference>
<organism evidence="1 2">
    <name type="scientific">Burkholderia dolosa</name>
    <dbReference type="NCBI Taxonomy" id="152500"/>
    <lineage>
        <taxon>Bacteria</taxon>
        <taxon>Pseudomonadati</taxon>
        <taxon>Pseudomonadota</taxon>
        <taxon>Betaproteobacteria</taxon>
        <taxon>Burkholderiales</taxon>
        <taxon>Burkholderiaceae</taxon>
        <taxon>Burkholderia</taxon>
        <taxon>Burkholderia cepacia complex</taxon>
    </lineage>
</organism>
<gene>
    <name evidence="1" type="ORF">I6K02_02315</name>
</gene>
<proteinExistence type="predicted"/>
<dbReference type="AlphaFoldDB" id="A0A892I8G6"/>
<protein>
    <submittedName>
        <fullName evidence="1">Uncharacterized protein</fullName>
    </submittedName>
</protein>